<evidence type="ECO:0000313" key="3">
    <source>
        <dbReference type="Proteomes" id="UP001164746"/>
    </source>
</evidence>
<keyword evidence="1" id="KW-0472">Membrane</keyword>
<organism evidence="2 3">
    <name type="scientific">Mya arenaria</name>
    <name type="common">Soft-shell clam</name>
    <dbReference type="NCBI Taxonomy" id="6604"/>
    <lineage>
        <taxon>Eukaryota</taxon>
        <taxon>Metazoa</taxon>
        <taxon>Spiralia</taxon>
        <taxon>Lophotrochozoa</taxon>
        <taxon>Mollusca</taxon>
        <taxon>Bivalvia</taxon>
        <taxon>Autobranchia</taxon>
        <taxon>Heteroconchia</taxon>
        <taxon>Euheterodonta</taxon>
        <taxon>Imparidentia</taxon>
        <taxon>Neoheterodontei</taxon>
        <taxon>Myida</taxon>
        <taxon>Myoidea</taxon>
        <taxon>Myidae</taxon>
        <taxon>Mya</taxon>
    </lineage>
</organism>
<keyword evidence="1" id="KW-0812">Transmembrane</keyword>
<name>A0ABY7F5H4_MYAAR</name>
<protein>
    <submittedName>
        <fullName evidence="2">Uncharacterized protein</fullName>
    </submittedName>
</protein>
<reference evidence="2" key="1">
    <citation type="submission" date="2022-11" db="EMBL/GenBank/DDBJ databases">
        <title>Centuries of genome instability and evolution in soft-shell clam transmissible cancer (bioRxiv).</title>
        <authorList>
            <person name="Hart S.F.M."/>
            <person name="Yonemitsu M.A."/>
            <person name="Giersch R.M."/>
            <person name="Beal B.F."/>
            <person name="Arriagada G."/>
            <person name="Davis B.W."/>
            <person name="Ostrander E.A."/>
            <person name="Goff S.P."/>
            <person name="Metzger M.J."/>
        </authorList>
    </citation>
    <scope>NUCLEOTIDE SEQUENCE</scope>
    <source>
        <strain evidence="2">MELC-2E11</strain>
        <tissue evidence="2">Siphon/mantle</tissue>
    </source>
</reference>
<keyword evidence="1" id="KW-1133">Transmembrane helix</keyword>
<gene>
    <name evidence="2" type="ORF">MAR_031441</name>
</gene>
<dbReference type="Proteomes" id="UP001164746">
    <property type="component" value="Chromosome 10"/>
</dbReference>
<feature type="transmembrane region" description="Helical" evidence="1">
    <location>
        <begin position="81"/>
        <end position="103"/>
    </location>
</feature>
<feature type="non-terminal residue" evidence="2">
    <location>
        <position position="1"/>
    </location>
</feature>
<dbReference type="EMBL" id="CP111021">
    <property type="protein sequence ID" value="WAR16847.1"/>
    <property type="molecule type" value="Genomic_DNA"/>
</dbReference>
<proteinExistence type="predicted"/>
<evidence type="ECO:0000256" key="1">
    <source>
        <dbReference type="SAM" id="Phobius"/>
    </source>
</evidence>
<evidence type="ECO:0000313" key="2">
    <source>
        <dbReference type="EMBL" id="WAR16847.1"/>
    </source>
</evidence>
<accession>A0ABY7F5H4</accession>
<feature type="transmembrane region" description="Helical" evidence="1">
    <location>
        <begin position="50"/>
        <end position="69"/>
    </location>
</feature>
<keyword evidence="3" id="KW-1185">Reference proteome</keyword>
<sequence length="135" mass="15266">MSDQRRIFGVCIATEFVVAQNLMVNVVAINVFMTMFFNINISYGKFDSGILLWSFGVPFIGAVIAAMLKQFGPIGTADVPLFLHFIFVIFTNLRYVLKFIVYLRVFKKSDLIHVQDGDQYGAHKPQPLNDNNKAP</sequence>